<dbReference type="InterPro" id="IPR001424">
    <property type="entry name" value="SOD_Cu_Zn_dom"/>
</dbReference>
<evidence type="ECO:0000313" key="15">
    <source>
        <dbReference type="Proteomes" id="UP000551127"/>
    </source>
</evidence>
<evidence type="ECO:0000256" key="8">
    <source>
        <dbReference type="ARBA" id="ARBA00022862"/>
    </source>
</evidence>
<dbReference type="PRINTS" id="PR00068">
    <property type="entry name" value="CUZNDISMTASE"/>
</dbReference>
<name>A0A7K4YX38_BUCAB</name>
<evidence type="ECO:0000256" key="11">
    <source>
        <dbReference type="ARBA" id="ARBA00023139"/>
    </source>
</evidence>
<evidence type="ECO:0000313" key="14">
    <source>
        <dbReference type="EMBL" id="NWR63681.1"/>
    </source>
</evidence>
<dbReference type="InterPro" id="IPR018152">
    <property type="entry name" value="SOD_Cu/Zn_BS"/>
</dbReference>
<keyword evidence="11" id="KW-0449">Lipoprotein</keyword>
<accession>A0A7K4YX38</accession>
<evidence type="ECO:0000256" key="9">
    <source>
        <dbReference type="ARBA" id="ARBA00023002"/>
    </source>
</evidence>
<dbReference type="Gene3D" id="2.60.40.200">
    <property type="entry name" value="Superoxide dismutase, copper/zinc binding domain"/>
    <property type="match status" value="1"/>
</dbReference>
<evidence type="ECO:0000259" key="13">
    <source>
        <dbReference type="Pfam" id="PF00080"/>
    </source>
</evidence>
<dbReference type="GO" id="GO:0005507">
    <property type="term" value="F:copper ion binding"/>
    <property type="evidence" value="ECO:0007669"/>
    <property type="project" value="InterPro"/>
</dbReference>
<organism evidence="14 15">
    <name type="scientific">Bucorvus abyssinicus</name>
    <name type="common">Northern ground-hornbill</name>
    <name type="synonym">Abyssinian ground-hornbill</name>
    <dbReference type="NCBI Taxonomy" id="153643"/>
    <lineage>
        <taxon>Eukaryota</taxon>
        <taxon>Metazoa</taxon>
        <taxon>Chordata</taxon>
        <taxon>Craniata</taxon>
        <taxon>Vertebrata</taxon>
        <taxon>Euteleostomi</taxon>
        <taxon>Archelosauria</taxon>
        <taxon>Archosauria</taxon>
        <taxon>Dinosauria</taxon>
        <taxon>Saurischia</taxon>
        <taxon>Theropoda</taxon>
        <taxon>Coelurosauria</taxon>
        <taxon>Aves</taxon>
        <taxon>Neognathae</taxon>
        <taxon>Neoaves</taxon>
        <taxon>Telluraves</taxon>
        <taxon>Coraciimorphae</taxon>
        <taxon>Bucerotiformes</taxon>
        <taxon>Bucorvidae</taxon>
        <taxon>Bucorvus</taxon>
    </lineage>
</organism>
<dbReference type="InterPro" id="IPR024134">
    <property type="entry name" value="SOD_Cu/Zn_/chaperone"/>
</dbReference>
<feature type="domain" description="Superoxide dismutase copper/zinc binding" evidence="13">
    <location>
        <begin position="16"/>
        <end position="159"/>
    </location>
</feature>
<keyword evidence="15" id="KW-1185">Reference proteome</keyword>
<dbReference type="PANTHER" id="PTHR10003">
    <property type="entry name" value="SUPEROXIDE DISMUTASE CU-ZN -RELATED"/>
    <property type="match status" value="1"/>
</dbReference>
<keyword evidence="7" id="KW-0862">Zinc</keyword>
<keyword evidence="6" id="KW-0479">Metal-binding</keyword>
<proteinExistence type="inferred from homology"/>
<evidence type="ECO:0000256" key="12">
    <source>
        <dbReference type="SAM" id="MobiDB-lite"/>
    </source>
</evidence>
<feature type="compositionally biased region" description="Basic and acidic residues" evidence="12">
    <location>
        <begin position="77"/>
        <end position="88"/>
    </location>
</feature>
<reference evidence="14 15" key="1">
    <citation type="submission" date="2019-09" db="EMBL/GenBank/DDBJ databases">
        <title>Bird 10,000 Genomes (B10K) Project - Family phase.</title>
        <authorList>
            <person name="Zhang G."/>
        </authorList>
    </citation>
    <scope>NUCLEOTIDE SEQUENCE [LARGE SCALE GENOMIC DNA]</scope>
    <source>
        <strain evidence="14">B10K-DU-012-80</strain>
    </source>
</reference>
<feature type="region of interest" description="Disordered" evidence="12">
    <location>
        <begin position="65"/>
        <end position="88"/>
    </location>
</feature>
<dbReference type="GO" id="GO:0004784">
    <property type="term" value="F:superoxide dismutase activity"/>
    <property type="evidence" value="ECO:0007669"/>
    <property type="project" value="UniProtKB-EC"/>
</dbReference>
<evidence type="ECO:0000256" key="10">
    <source>
        <dbReference type="ARBA" id="ARBA00023008"/>
    </source>
</evidence>
<keyword evidence="10" id="KW-0186">Copper</keyword>
<comment type="caution">
    <text evidence="14">The sequence shown here is derived from an EMBL/GenBank/DDBJ whole genome shotgun (WGS) entry which is preliminary data.</text>
</comment>
<feature type="non-terminal residue" evidence="14">
    <location>
        <position position="1"/>
    </location>
</feature>
<feature type="non-terminal residue" evidence="14">
    <location>
        <position position="164"/>
    </location>
</feature>
<dbReference type="InterPro" id="IPR036423">
    <property type="entry name" value="SOD-like_Cu/Zn_dom_sf"/>
</dbReference>
<dbReference type="EC" id="1.15.1.1" evidence="5"/>
<dbReference type="AlphaFoldDB" id="A0A7K4YX38"/>
<evidence type="ECO:0000256" key="6">
    <source>
        <dbReference type="ARBA" id="ARBA00022723"/>
    </source>
</evidence>
<dbReference type="PROSITE" id="PS00087">
    <property type="entry name" value="SOD_CU_ZN_1"/>
    <property type="match status" value="1"/>
</dbReference>
<keyword evidence="8" id="KW-0049">Antioxidant</keyword>
<dbReference type="Pfam" id="PF00080">
    <property type="entry name" value="Sod_Cu"/>
    <property type="match status" value="1"/>
</dbReference>
<dbReference type="OrthoDB" id="2015551at2759"/>
<evidence type="ECO:0000256" key="7">
    <source>
        <dbReference type="ARBA" id="ARBA00022833"/>
    </source>
</evidence>
<evidence type="ECO:0000256" key="1">
    <source>
        <dbReference type="ARBA" id="ARBA00001935"/>
    </source>
</evidence>
<comment type="function">
    <text evidence="3">Destroys radicals which are normally produced within the cells and which are toxic to biological systems.</text>
</comment>
<dbReference type="PROSITE" id="PS00332">
    <property type="entry name" value="SOD_CU_ZN_2"/>
    <property type="match status" value="1"/>
</dbReference>
<dbReference type="CDD" id="cd00305">
    <property type="entry name" value="Cu-Zn_Superoxide_Dismutase"/>
    <property type="match status" value="1"/>
</dbReference>
<keyword evidence="9" id="KW-0560">Oxidoreductase</keyword>
<gene>
    <name evidence="14" type="primary">Sod1</name>
    <name evidence="14" type="ORF">BUCABY_R10107</name>
</gene>
<evidence type="ECO:0000256" key="2">
    <source>
        <dbReference type="ARBA" id="ARBA00001947"/>
    </source>
</evidence>
<evidence type="ECO:0000256" key="4">
    <source>
        <dbReference type="ARBA" id="ARBA00010457"/>
    </source>
</evidence>
<evidence type="ECO:0000256" key="3">
    <source>
        <dbReference type="ARBA" id="ARBA00003917"/>
    </source>
</evidence>
<comment type="cofactor">
    <cofactor evidence="1">
        <name>Cu cation</name>
        <dbReference type="ChEBI" id="CHEBI:23378"/>
    </cofactor>
</comment>
<sequence length="164" mass="16694">MATLKAVCVMKGDGSVQGVIHFQQQARAGGGGRDPGNGPVKVTGRISGLVDGDHGFHVHEFGDNTNGCTSAGPHFNPEGKQHGGPSDAERHVGDLGNVTAKGGVAEVEIEDPIISLSGPHCIIGRTMVVHEKCDDLGRGGDNESKLTGNAGPRLACGVIGIAKS</sequence>
<dbReference type="EMBL" id="VYZL01004276">
    <property type="protein sequence ID" value="NWR63681.1"/>
    <property type="molecule type" value="Genomic_DNA"/>
</dbReference>
<keyword evidence="11" id="KW-0564">Palmitate</keyword>
<evidence type="ECO:0000256" key="5">
    <source>
        <dbReference type="ARBA" id="ARBA00012682"/>
    </source>
</evidence>
<dbReference type="Proteomes" id="UP000551127">
    <property type="component" value="Unassembled WGS sequence"/>
</dbReference>
<dbReference type="SUPFAM" id="SSF49329">
    <property type="entry name" value="Cu,Zn superoxide dismutase-like"/>
    <property type="match status" value="1"/>
</dbReference>
<dbReference type="FunFam" id="2.60.40.200:FF:000001">
    <property type="entry name" value="Superoxide dismutase [Cu-Zn]"/>
    <property type="match status" value="1"/>
</dbReference>
<comment type="similarity">
    <text evidence="4">Belongs to the Cu-Zn superoxide dismutase family.</text>
</comment>
<comment type="cofactor">
    <cofactor evidence="2">
        <name>Zn(2+)</name>
        <dbReference type="ChEBI" id="CHEBI:29105"/>
    </cofactor>
</comment>
<protein>
    <recommendedName>
        <fullName evidence="5">superoxide dismutase</fullName>
        <ecNumber evidence="5">1.15.1.1</ecNumber>
    </recommendedName>
</protein>